<proteinExistence type="predicted"/>
<organism evidence="2">
    <name type="scientific">marine sediment metagenome</name>
    <dbReference type="NCBI Taxonomy" id="412755"/>
    <lineage>
        <taxon>unclassified sequences</taxon>
        <taxon>metagenomes</taxon>
        <taxon>ecological metagenomes</taxon>
    </lineage>
</organism>
<gene>
    <name evidence="2" type="ORF">S01H4_14299</name>
</gene>
<dbReference type="InterPro" id="IPR013332">
    <property type="entry name" value="KPR_N"/>
</dbReference>
<dbReference type="AlphaFoldDB" id="X0ZJJ5"/>
<dbReference type="Pfam" id="PF02558">
    <property type="entry name" value="ApbA"/>
    <property type="match status" value="1"/>
</dbReference>
<dbReference type="SUPFAM" id="SSF51735">
    <property type="entry name" value="NAD(P)-binding Rossmann-fold domains"/>
    <property type="match status" value="1"/>
</dbReference>
<comment type="caution">
    <text evidence="2">The sequence shown here is derived from an EMBL/GenBank/DDBJ whole genome shotgun (WGS) entry which is preliminary data.</text>
</comment>
<dbReference type="EMBL" id="BART01006273">
    <property type="protein sequence ID" value="GAG60513.1"/>
    <property type="molecule type" value="Genomic_DNA"/>
</dbReference>
<name>X0ZJJ5_9ZZZZ</name>
<protein>
    <recommendedName>
        <fullName evidence="1">Ketopantoate reductase N-terminal domain-containing protein</fullName>
    </recommendedName>
</protein>
<evidence type="ECO:0000313" key="2">
    <source>
        <dbReference type="EMBL" id="GAG60513.1"/>
    </source>
</evidence>
<feature type="domain" description="Ketopantoate reductase N-terminal" evidence="1">
    <location>
        <begin position="19"/>
        <end position="107"/>
    </location>
</feature>
<reference evidence="2" key="1">
    <citation type="journal article" date="2014" name="Front. Microbiol.">
        <title>High frequency of phylogenetically diverse reductive dehalogenase-homologous genes in deep subseafloor sedimentary metagenomes.</title>
        <authorList>
            <person name="Kawai M."/>
            <person name="Futagami T."/>
            <person name="Toyoda A."/>
            <person name="Takaki Y."/>
            <person name="Nishi S."/>
            <person name="Hori S."/>
            <person name="Arai W."/>
            <person name="Tsubouchi T."/>
            <person name="Morono Y."/>
            <person name="Uchiyama I."/>
            <person name="Ito T."/>
            <person name="Fujiyama A."/>
            <person name="Inagaki F."/>
            <person name="Takami H."/>
        </authorList>
    </citation>
    <scope>NUCLEOTIDE SEQUENCE</scope>
    <source>
        <strain evidence="2">Expedition CK06-06</strain>
    </source>
</reference>
<accession>X0ZJJ5</accession>
<sequence>MKSSHHNYKKLVKEEKMKILFYGAGVMGSLYAARLKESGQGVSVLARGQRLVDIREHGIVLEDVSTGNRTTTRVNVVERLDSEDAYDLVVVMMPKNHVPEILPILAANRYTPNVLFLRVLCLELED</sequence>
<dbReference type="InterPro" id="IPR036291">
    <property type="entry name" value="NAD(P)-bd_dom_sf"/>
</dbReference>
<evidence type="ECO:0000259" key="1">
    <source>
        <dbReference type="Pfam" id="PF02558"/>
    </source>
</evidence>
<dbReference type="Gene3D" id="3.40.50.720">
    <property type="entry name" value="NAD(P)-binding Rossmann-like Domain"/>
    <property type="match status" value="1"/>
</dbReference>